<name>A0ABD3EJZ1_9LAMI</name>
<protein>
    <submittedName>
        <fullName evidence="1">Uncharacterized protein</fullName>
    </submittedName>
</protein>
<evidence type="ECO:0000313" key="2">
    <source>
        <dbReference type="Proteomes" id="UP001632038"/>
    </source>
</evidence>
<dbReference type="Proteomes" id="UP001632038">
    <property type="component" value="Unassembled WGS sequence"/>
</dbReference>
<accession>A0ABD3EJZ1</accession>
<proteinExistence type="predicted"/>
<reference evidence="2" key="1">
    <citation type="journal article" date="2024" name="IScience">
        <title>Strigolactones Initiate the Formation of Haustorium-like Structures in Castilleja.</title>
        <authorList>
            <person name="Buerger M."/>
            <person name="Peterson D."/>
            <person name="Chory J."/>
        </authorList>
    </citation>
    <scope>NUCLEOTIDE SEQUENCE [LARGE SCALE GENOMIC DNA]</scope>
</reference>
<dbReference type="AlphaFoldDB" id="A0ABD3EJZ1"/>
<gene>
    <name evidence="1" type="ORF">CASFOL_001575</name>
</gene>
<sequence length="123" mass="12879">MRSSGFDLVLEVVGVGSKRPQVAADTPATRAKEDGHGSTAQFRVKFGSLFTGPQVAADTPATRAKEDGHGLASGLGNYVDALVRRHGISLNSSLFEFDRGLFSPQALSPVGTSLGSSRKVVLH</sequence>
<comment type="caution">
    <text evidence="1">The sequence shown here is derived from an EMBL/GenBank/DDBJ whole genome shotgun (WGS) entry which is preliminary data.</text>
</comment>
<keyword evidence="2" id="KW-1185">Reference proteome</keyword>
<dbReference type="EMBL" id="JAVIJP010000004">
    <property type="protein sequence ID" value="KAL3654590.1"/>
    <property type="molecule type" value="Genomic_DNA"/>
</dbReference>
<evidence type="ECO:0000313" key="1">
    <source>
        <dbReference type="EMBL" id="KAL3654590.1"/>
    </source>
</evidence>
<organism evidence="1 2">
    <name type="scientific">Castilleja foliolosa</name>
    <dbReference type="NCBI Taxonomy" id="1961234"/>
    <lineage>
        <taxon>Eukaryota</taxon>
        <taxon>Viridiplantae</taxon>
        <taxon>Streptophyta</taxon>
        <taxon>Embryophyta</taxon>
        <taxon>Tracheophyta</taxon>
        <taxon>Spermatophyta</taxon>
        <taxon>Magnoliopsida</taxon>
        <taxon>eudicotyledons</taxon>
        <taxon>Gunneridae</taxon>
        <taxon>Pentapetalae</taxon>
        <taxon>asterids</taxon>
        <taxon>lamiids</taxon>
        <taxon>Lamiales</taxon>
        <taxon>Orobanchaceae</taxon>
        <taxon>Pedicularideae</taxon>
        <taxon>Castillejinae</taxon>
        <taxon>Castilleja</taxon>
    </lineage>
</organism>